<organism evidence="1 2">
    <name type="scientific">Streptomyces caniscabiei</name>
    <dbReference type="NCBI Taxonomy" id="2746961"/>
    <lineage>
        <taxon>Bacteria</taxon>
        <taxon>Bacillati</taxon>
        <taxon>Actinomycetota</taxon>
        <taxon>Actinomycetes</taxon>
        <taxon>Kitasatosporales</taxon>
        <taxon>Streptomycetaceae</taxon>
        <taxon>Streptomyces</taxon>
    </lineage>
</organism>
<dbReference type="RefSeq" id="WP_319703471.1">
    <property type="nucleotide sequence ID" value="NZ_JARAWJ010000014.1"/>
</dbReference>
<evidence type="ECO:0000313" key="1">
    <source>
        <dbReference type="EMBL" id="MDX3039472.1"/>
    </source>
</evidence>
<evidence type="ECO:0000313" key="2">
    <source>
        <dbReference type="Proteomes" id="UP001282474"/>
    </source>
</evidence>
<dbReference type="EMBL" id="JARAWJ010000014">
    <property type="protein sequence ID" value="MDX3039472.1"/>
    <property type="molecule type" value="Genomic_DNA"/>
</dbReference>
<name>A0ABU4MQY6_9ACTN</name>
<evidence type="ECO:0008006" key="3">
    <source>
        <dbReference type="Google" id="ProtNLM"/>
    </source>
</evidence>
<dbReference type="Proteomes" id="UP001282474">
    <property type="component" value="Unassembled WGS sequence"/>
</dbReference>
<keyword evidence="2" id="KW-1185">Reference proteome</keyword>
<protein>
    <recommendedName>
        <fullName evidence="3">Tape measure protein</fullName>
    </recommendedName>
</protein>
<sequence>MSTPAGDDLVGNATIRVDGDTDPATRALARFSRDAQGRLRDVRGRFVSESALINRTVTNNTPTLTINTGPATNALNQFTRDVNGRLRDVNGRFVASGNTINQTLTRTAVNGNRFTLSLRGIANAAGTAAGILGKVGIGVGAIGAAAGTAAPLLAGIVTTLENVAPAGAVAVTSMLAITQAQAAIRLGMVGVEDAVTAAFDSSAAGAKKFDEALKKLSPSARAFATEVRSMAPGLREFQQSIQERLFTGLDDVLKQLATSAGPTLQRNLKTTATTLRTMAVEAAGSAGALAEDGTLGKAMKGANKGLLNLATAPARIVTSLGQLAAAGAPAFDRFTSAITRTVDRISEKISTSFQSGKLTGEVNAAADVLADLGQVAENVFGILGNIMRPVQAAGGGLVGTLKEITGTLRAATATEGFQSAISAVSQVMATLARTAGPLLSQALAAIGPIFTTLQGPAQTLIKSLGAGLSPIIGALGPVLQSAAAAVGVLVKAASPLLPVVGKLAASLLPALIPILDAAQTVFAALAPVVQTLSKTLQATLAPILAQLPAIITPLANMLAGQLVFGIQMLGNLLIQLAPSFVSLGQSVAQLMMQAAPLITMIAGLSTQLMGALLPAIQPVINVVVALASALAGQLASTLTNLVMPTLRLVTDLLRGDFSAAWTSLKSLVSGVVAHFTGTLSRIGSVVWSIVQGVVDRFTWLYNILIGNSIIPDMINGIVSWFTRLPSMAFSALASLAGGIARIATTALSRFRAAIVSGASTAIGFVRGIPGRARAALSALGGMIASVATSAFNRFRSAVTSGASRVVSTARTIPGRIKGALGNAGSILYSVGRNVIQGMINGVKSMAGSLVSAAKGVVDGAVEGAKSLLGISSPSKVFAEIGRDTGRGFIKGLTGTEAQIKSTAEKMAASITKAFRGRRTRVDDRLVAMVQSGNRRLQSLAGQRDSIAKRIADAQKFATDLTSKARATGSLSSIISEDFFAPRSVEKQMKASLAQIKAFTTNITKLQKKGLSKDLLRQILEMGPEAGSQFAASLAGADQATIKRFNKLQSQIGSASSKLGKQGADLLYDSGKKAGQGFLTGLKAQQKNIEKLMLSIAKGMQKAIRKALGIKSPSRVMASVGRMTVLGLEGGITRMVPAVDQAMARVAQAVTAGAPTMLPTGLGGTGMPALGVGAVRTAGVPAAGATLNVTVNLTNHGVIGSRMEAENFLARALVNLDRTGRLPKSLRAA</sequence>
<proteinExistence type="predicted"/>
<comment type="caution">
    <text evidence="1">The sequence shown here is derived from an EMBL/GenBank/DDBJ whole genome shotgun (WGS) entry which is preliminary data.</text>
</comment>
<gene>
    <name evidence="1" type="ORF">PV383_20140</name>
</gene>
<accession>A0ABU4MQY6</accession>
<reference evidence="1 2" key="1">
    <citation type="journal article" date="2023" name="Microb. Genom.">
        <title>Mesoterricola silvestris gen. nov., sp. nov., Mesoterricola sediminis sp. nov., Geothrix oryzae sp. nov., Geothrix edaphica sp. nov., Geothrix rubra sp. nov., and Geothrix limicola sp. nov., six novel members of Acidobacteriota isolated from soils.</title>
        <authorList>
            <person name="Weisberg A.J."/>
            <person name="Pearce E."/>
            <person name="Kramer C.G."/>
            <person name="Chang J.H."/>
            <person name="Clarke C.R."/>
        </authorList>
    </citation>
    <scope>NUCLEOTIDE SEQUENCE [LARGE SCALE GENOMIC DNA]</scope>
    <source>
        <strain evidence="1 2">NE20-4-1</strain>
    </source>
</reference>